<accession>A0A6A5ERL7</accession>
<dbReference type="Proteomes" id="UP000465112">
    <property type="component" value="Chromosome 4"/>
</dbReference>
<keyword evidence="2" id="KW-1185">Reference proteome</keyword>
<gene>
    <name evidence="1" type="ORF">PFLUV_G00048870</name>
</gene>
<evidence type="ECO:0000313" key="1">
    <source>
        <dbReference type="EMBL" id="KAF1392087.1"/>
    </source>
</evidence>
<comment type="caution">
    <text evidence="1">The sequence shown here is derived from an EMBL/GenBank/DDBJ whole genome shotgun (WGS) entry which is preliminary data.</text>
</comment>
<evidence type="ECO:0000313" key="2">
    <source>
        <dbReference type="Proteomes" id="UP000465112"/>
    </source>
</evidence>
<dbReference type="EMBL" id="VHII01000004">
    <property type="protein sequence ID" value="KAF1392087.1"/>
    <property type="molecule type" value="Genomic_DNA"/>
</dbReference>
<name>A0A6A5ERL7_PERFL</name>
<organism evidence="1 2">
    <name type="scientific">Perca fluviatilis</name>
    <name type="common">European perch</name>
    <dbReference type="NCBI Taxonomy" id="8168"/>
    <lineage>
        <taxon>Eukaryota</taxon>
        <taxon>Metazoa</taxon>
        <taxon>Chordata</taxon>
        <taxon>Craniata</taxon>
        <taxon>Vertebrata</taxon>
        <taxon>Euteleostomi</taxon>
        <taxon>Actinopterygii</taxon>
        <taxon>Neopterygii</taxon>
        <taxon>Teleostei</taxon>
        <taxon>Neoteleostei</taxon>
        <taxon>Acanthomorphata</taxon>
        <taxon>Eupercaria</taxon>
        <taxon>Perciformes</taxon>
        <taxon>Percoidei</taxon>
        <taxon>Percidae</taxon>
        <taxon>Percinae</taxon>
        <taxon>Perca</taxon>
    </lineage>
</organism>
<proteinExistence type="predicted"/>
<protein>
    <submittedName>
        <fullName evidence="1">Uncharacterized protein</fullName>
    </submittedName>
</protein>
<sequence>MQKHQATVHTYKINDLCPLFVLSAKTLIQLKTCPNVSKSLEADYIFSFVESKLPEGAVYAQHYAYIEGWMIQPKHLNVFKHGGDSQFNKCFSYNKQQEQNRARVCGLLVFNRGSGTPRGSSESMQ</sequence>
<reference evidence="1 2" key="1">
    <citation type="submission" date="2019-06" db="EMBL/GenBank/DDBJ databases">
        <title>A chromosome-scale genome assembly of the European perch, Perca fluviatilis.</title>
        <authorList>
            <person name="Roques C."/>
            <person name="Zahm M."/>
            <person name="Cabau C."/>
            <person name="Klopp C."/>
            <person name="Bouchez O."/>
            <person name="Donnadieu C."/>
            <person name="Kuhl H."/>
            <person name="Gislard M."/>
            <person name="Guendouz S."/>
            <person name="Journot L."/>
            <person name="Haffray P."/>
            <person name="Bestin A."/>
            <person name="Morvezen R."/>
            <person name="Feron R."/>
            <person name="Wen M."/>
            <person name="Jouanno E."/>
            <person name="Herpin A."/>
            <person name="Schartl M."/>
            <person name="Postlethwait J."/>
            <person name="Schaerlinger B."/>
            <person name="Chardard D."/>
            <person name="Lecocq T."/>
            <person name="Poncet C."/>
            <person name="Jaffrelo L."/>
            <person name="Lampietro C."/>
            <person name="Guiguen Y."/>
        </authorList>
    </citation>
    <scope>NUCLEOTIDE SEQUENCE [LARGE SCALE GENOMIC DNA]</scope>
    <source>
        <tissue evidence="1">Blood</tissue>
    </source>
</reference>
<dbReference type="AlphaFoldDB" id="A0A6A5ERL7"/>